<proteinExistence type="predicted"/>
<dbReference type="InterPro" id="IPR043136">
    <property type="entry name" value="B30.2/SPRY_sf"/>
</dbReference>
<dbReference type="InterPro" id="IPR035780">
    <property type="entry name" value="SPRY_Ssh4-like"/>
</dbReference>
<evidence type="ECO:0000313" key="6">
    <source>
        <dbReference type="EMBL" id="KAJ5734169.1"/>
    </source>
</evidence>
<dbReference type="AlphaFoldDB" id="A0AAD6MZ59"/>
<keyword evidence="7" id="KW-1185">Reference proteome</keyword>
<evidence type="ECO:0008006" key="8">
    <source>
        <dbReference type="Google" id="ProtNLM"/>
    </source>
</evidence>
<dbReference type="Gene3D" id="2.60.120.920">
    <property type="match status" value="1"/>
</dbReference>
<reference evidence="6" key="1">
    <citation type="journal article" date="2023" name="IMA Fungus">
        <title>Comparative genomic study of the Penicillium genus elucidates a diverse pangenome and 15 lateral gene transfer events.</title>
        <authorList>
            <person name="Petersen C."/>
            <person name="Sorensen T."/>
            <person name="Nielsen M.R."/>
            <person name="Sondergaard T.E."/>
            <person name="Sorensen J.L."/>
            <person name="Fitzpatrick D.A."/>
            <person name="Frisvad J.C."/>
            <person name="Nielsen K.L."/>
        </authorList>
    </citation>
    <scope>NUCLEOTIDE SEQUENCE</scope>
    <source>
        <strain evidence="6">IBT 17514</strain>
    </source>
</reference>
<evidence type="ECO:0000256" key="1">
    <source>
        <dbReference type="ARBA" id="ARBA00004370"/>
    </source>
</evidence>
<sequence>MSKNTQFWGPPPSYEASSSDQGDPPPYHNWQEAVPDTSIFPPPPISGYYSSGTGNANIDDADRAHQFCDQTPLWIPSNPSEAVYSAVQYHDLRPVRQRDSGTGDADTSGFSIGFAAQPYPSWRSPGWERGSLGVFSDDGCRFVNDSWGGRDFTGPIHVGETVGLGMVFSLPEISGTKGGKKGKSPCRVQVFFTRNGHRAGEWDLHEEVDEDSGSIQGLEGDFDLYGAIGLFGGVHFESCFDPAGWLWQPTV</sequence>
<evidence type="ECO:0000256" key="2">
    <source>
        <dbReference type="ARBA" id="ARBA00022692"/>
    </source>
</evidence>
<keyword evidence="4" id="KW-0472">Membrane</keyword>
<dbReference type="EMBL" id="JAQJAN010000003">
    <property type="protein sequence ID" value="KAJ5734169.1"/>
    <property type="molecule type" value="Genomic_DNA"/>
</dbReference>
<evidence type="ECO:0000256" key="4">
    <source>
        <dbReference type="ARBA" id="ARBA00023136"/>
    </source>
</evidence>
<evidence type="ECO:0000313" key="7">
    <source>
        <dbReference type="Proteomes" id="UP001215712"/>
    </source>
</evidence>
<dbReference type="Proteomes" id="UP001215712">
    <property type="component" value="Unassembled WGS sequence"/>
</dbReference>
<gene>
    <name evidence="6" type="ORF">N7493_002955</name>
</gene>
<evidence type="ECO:0000256" key="3">
    <source>
        <dbReference type="ARBA" id="ARBA00022989"/>
    </source>
</evidence>
<keyword evidence="3" id="KW-1133">Transmembrane helix</keyword>
<feature type="region of interest" description="Disordered" evidence="5">
    <location>
        <begin position="1"/>
        <end position="56"/>
    </location>
</feature>
<name>A0AAD6MZ59_9EURO</name>
<dbReference type="CDD" id="cd12910">
    <property type="entry name" value="SPRY_SSH4_like"/>
    <property type="match status" value="1"/>
</dbReference>
<keyword evidence="2" id="KW-0812">Transmembrane</keyword>
<dbReference type="GO" id="GO:0016020">
    <property type="term" value="C:membrane"/>
    <property type="evidence" value="ECO:0007669"/>
    <property type="project" value="UniProtKB-SubCell"/>
</dbReference>
<comment type="subcellular location">
    <subcellularLocation>
        <location evidence="1">Membrane</location>
    </subcellularLocation>
</comment>
<evidence type="ECO:0000256" key="5">
    <source>
        <dbReference type="SAM" id="MobiDB-lite"/>
    </source>
</evidence>
<comment type="caution">
    <text evidence="6">The sequence shown here is derived from an EMBL/GenBank/DDBJ whole genome shotgun (WGS) entry which is preliminary data.</text>
</comment>
<reference evidence="6" key="2">
    <citation type="submission" date="2023-01" db="EMBL/GenBank/DDBJ databases">
        <authorList>
            <person name="Petersen C."/>
        </authorList>
    </citation>
    <scope>NUCLEOTIDE SEQUENCE</scope>
    <source>
        <strain evidence="6">IBT 17514</strain>
    </source>
</reference>
<organism evidence="6 7">
    <name type="scientific">Penicillium malachiteum</name>
    <dbReference type="NCBI Taxonomy" id="1324776"/>
    <lineage>
        <taxon>Eukaryota</taxon>
        <taxon>Fungi</taxon>
        <taxon>Dikarya</taxon>
        <taxon>Ascomycota</taxon>
        <taxon>Pezizomycotina</taxon>
        <taxon>Eurotiomycetes</taxon>
        <taxon>Eurotiomycetidae</taxon>
        <taxon>Eurotiales</taxon>
        <taxon>Aspergillaceae</taxon>
        <taxon>Penicillium</taxon>
    </lineage>
</organism>
<accession>A0AAD6MZ59</accession>
<protein>
    <recommendedName>
        <fullName evidence="8">SPRY domain-containing protein</fullName>
    </recommendedName>
</protein>